<evidence type="ECO:0000256" key="1">
    <source>
        <dbReference type="ARBA" id="ARBA00010940"/>
    </source>
</evidence>
<keyword evidence="4" id="KW-0804">Transcription</keyword>
<comment type="similarity">
    <text evidence="1">Belongs to the E2F/DP family.</text>
</comment>
<dbReference type="AlphaFoldDB" id="A0A396H6V4"/>
<dbReference type="InterPro" id="IPR014889">
    <property type="entry name" value="Transc_factor_DP_C"/>
</dbReference>
<evidence type="ECO:0000259" key="6">
    <source>
        <dbReference type="Pfam" id="PF14214"/>
    </source>
</evidence>
<comment type="caution">
    <text evidence="7">The sequence shown here is derived from an EMBL/GenBank/DDBJ whole genome shotgun (WGS) entry which is preliminary data.</text>
</comment>
<keyword evidence="2" id="KW-0805">Transcription regulation</keyword>
<keyword evidence="7" id="KW-0347">Helicase</keyword>
<dbReference type="InterPro" id="IPR037241">
    <property type="entry name" value="E2F-DP_heterodim"/>
</dbReference>
<accession>A0A396H6V4</accession>
<dbReference type="PANTHER" id="PTHR45786:SF74">
    <property type="entry name" value="ATP-DEPENDENT DNA HELICASE"/>
    <property type="match status" value="1"/>
</dbReference>
<dbReference type="SUPFAM" id="SSF144074">
    <property type="entry name" value="E2F-DP heterodimerization region"/>
    <property type="match status" value="1"/>
</dbReference>
<evidence type="ECO:0000256" key="4">
    <source>
        <dbReference type="ARBA" id="ARBA00023163"/>
    </source>
</evidence>
<gene>
    <name evidence="7" type="ORF">MtrunA17_Chr7g0269651</name>
</gene>
<dbReference type="Gene3D" id="1.20.140.80">
    <property type="entry name" value="Transcription factor DP"/>
    <property type="match status" value="1"/>
</dbReference>
<keyword evidence="3" id="KW-0238">DNA-binding</keyword>
<reference evidence="7" key="1">
    <citation type="journal article" date="2018" name="Nat. Plants">
        <title>Whole-genome landscape of Medicago truncatula symbiotic genes.</title>
        <authorList>
            <person name="Pecrix Y."/>
            <person name="Gamas P."/>
            <person name="Carrere S."/>
        </authorList>
    </citation>
    <scope>NUCLEOTIDE SEQUENCE</scope>
    <source>
        <tissue evidence="7">Leaves</tissue>
    </source>
</reference>
<organism evidence="7">
    <name type="scientific">Medicago truncatula</name>
    <name type="common">Barrel medic</name>
    <name type="synonym">Medicago tribuloides</name>
    <dbReference type="NCBI Taxonomy" id="3880"/>
    <lineage>
        <taxon>Eukaryota</taxon>
        <taxon>Viridiplantae</taxon>
        <taxon>Streptophyta</taxon>
        <taxon>Embryophyta</taxon>
        <taxon>Tracheophyta</taxon>
        <taxon>Spermatophyta</taxon>
        <taxon>Magnoliopsida</taxon>
        <taxon>eudicotyledons</taxon>
        <taxon>Gunneridae</taxon>
        <taxon>Pentapetalae</taxon>
        <taxon>rosids</taxon>
        <taxon>fabids</taxon>
        <taxon>Fabales</taxon>
        <taxon>Fabaceae</taxon>
        <taxon>Papilionoideae</taxon>
        <taxon>50 kb inversion clade</taxon>
        <taxon>NPAAA clade</taxon>
        <taxon>Hologalegina</taxon>
        <taxon>IRL clade</taxon>
        <taxon>Trifolieae</taxon>
        <taxon>Medicago</taxon>
    </lineage>
</organism>
<proteinExistence type="inferred from homology"/>
<feature type="domain" description="Transcription factor DP C-terminal" evidence="5">
    <location>
        <begin position="1"/>
        <end position="29"/>
    </location>
</feature>
<keyword evidence="7" id="KW-0378">Hydrolase</keyword>
<feature type="domain" description="Helitron helicase-like" evidence="6">
    <location>
        <begin position="524"/>
        <end position="703"/>
    </location>
</feature>
<dbReference type="Gramene" id="rna43764">
    <property type="protein sequence ID" value="RHN48986.1"/>
    <property type="gene ID" value="gene43764"/>
</dbReference>
<evidence type="ECO:0000256" key="2">
    <source>
        <dbReference type="ARBA" id="ARBA00023015"/>
    </source>
</evidence>
<dbReference type="InterPro" id="IPR025476">
    <property type="entry name" value="Helitron_helicase-like"/>
</dbReference>
<dbReference type="Pfam" id="PF14214">
    <property type="entry name" value="Helitron_like_N"/>
    <property type="match status" value="1"/>
</dbReference>
<dbReference type="PANTHER" id="PTHR45786">
    <property type="entry name" value="DNA BINDING PROTEIN-LIKE"/>
    <property type="match status" value="1"/>
</dbReference>
<dbReference type="Pfam" id="PF08781">
    <property type="entry name" value="DP"/>
    <property type="match status" value="1"/>
</dbReference>
<evidence type="ECO:0000313" key="7">
    <source>
        <dbReference type="EMBL" id="RHN48986.1"/>
    </source>
</evidence>
<evidence type="ECO:0000259" key="5">
    <source>
        <dbReference type="Pfam" id="PF08781"/>
    </source>
</evidence>
<dbReference type="OrthoDB" id="1429554at2759"/>
<evidence type="ECO:0000256" key="3">
    <source>
        <dbReference type="ARBA" id="ARBA00023125"/>
    </source>
</evidence>
<dbReference type="GO" id="GO:0004386">
    <property type="term" value="F:helicase activity"/>
    <property type="evidence" value="ECO:0007669"/>
    <property type="project" value="UniProtKB-KW"/>
</dbReference>
<protein>
    <submittedName>
        <fullName evidence="7">Putative transcription factor DP, helitron helicase-like domain-containing protein</fullName>
    </submittedName>
</protein>
<dbReference type="InterPro" id="IPR038168">
    <property type="entry name" value="TF_DP_C_sf"/>
</dbReference>
<dbReference type="EMBL" id="PSQE01000007">
    <property type="protein sequence ID" value="RHN48986.1"/>
    <property type="molecule type" value="Genomic_DNA"/>
</dbReference>
<name>A0A396H6V4_MEDTR</name>
<dbReference type="Proteomes" id="UP000265566">
    <property type="component" value="Chromosome 7"/>
</dbReference>
<sequence length="991" mass="114021">MQLVHFDFNRTLFELHDDYYVLKAMEFCDRPRRDIATLNVTEGGEGSSLSGLHQLQVPPSVSSVSIRPLASPPLPGILKLTGHHYNHHYNNDTKCYVEIDSLAKVNDTQFPSENSEYVSTAATVASLSDLSQFSNRNVTRKLTPISPGRYVLKRPRNLHCGDLNKATVTGSNENQSFYLECDENGEDCDVPDNDLDPNVEIDGLPKVNDTQFPLENSEYVSAAATGATVVTSQYWDIGEPTCICEHCGAMMWYEERVQKQYRSTTPTFAMCCSHGRITIPHYLPLPQPLNDLFHKHDKRSKYFLDNIRSFNSMFAFTSMGGKVNKSINDGNAPPTFVMNGENYHQIGSLLPLPGIQPKFAQLYIYDTENEISNRMSVVRMKDNNSSLKATIVDDIMKVLDNHNPYAQTYRMIRDKMSENDVPILKLRILAKRGCDGRRYNLPTTSEVAALIVGDFDAADFERDIIVETQSGSLKRVSVFEPSYLPLQYPVLFPRGEDGYRNDIQLNDDSNAPTIKRKTITLREWFAYRIQQRIIEQSTLLFSRRLFHQFLVDAYSMIESSRLKWVRTHQKDLRVEMYKGLTEAILRGEITPSTVGKRIVPPSSFVGGARYMFQNYQDAMTICGWAGYPDLFITFTCNHKWPELCGFLSKYKLKSEDRPDLVCRLFKIKLDHLIKKGEIFGKVKAVIYTIEFQKRGLPHAHILIFLLHPGSKYVHPHDIDKIICAEIPDKDSDPELFNIVSSLMIHGPCGDQNRKSPCMQNGKCTKYFPKRFVDNTIIDADGYPVYRRRDNGVFIRKGESLVDNKFVVPYNRHLLLKYNSHINVEWCNQSRSLKYLFKFVNKGHDRVTASFYNNARANNDSKCDDEIKIYYDCRYLSSCEAAWRIFSFDINYRKPSVERLTFHLPDEQPVVFDDVDPINEVVNKPFIHNTKFLAWMDANKKYEEAKNLTYSQFPLKFIWNDSERQWYPRKQGHTIGRLHFVPPGIGEIDVLS</sequence>
<keyword evidence="7" id="KW-0547">Nucleotide-binding</keyword>
<keyword evidence="7" id="KW-0067">ATP-binding</keyword>
<dbReference type="GO" id="GO:0003677">
    <property type="term" value="F:DNA binding"/>
    <property type="evidence" value="ECO:0007669"/>
    <property type="project" value="UniProtKB-KW"/>
</dbReference>